<evidence type="ECO:0000256" key="2">
    <source>
        <dbReference type="ARBA" id="ARBA00022679"/>
    </source>
</evidence>
<dbReference type="InterPro" id="IPR010635">
    <property type="entry name" value="Heparan_SO4-6-sulfoTrfase"/>
</dbReference>
<dbReference type="Proteomes" id="UP000273643">
    <property type="component" value="Unassembled WGS sequence"/>
</dbReference>
<gene>
    <name evidence="7" type="ORF">EDC38_0653</name>
</gene>
<dbReference type="OrthoDB" id="7981249at2"/>
<evidence type="ECO:0000256" key="1">
    <source>
        <dbReference type="ARBA" id="ARBA00004167"/>
    </source>
</evidence>
<comment type="subcellular location">
    <subcellularLocation>
        <location evidence="1">Membrane</location>
        <topology evidence="1">Single-pass membrane protein</topology>
    </subcellularLocation>
</comment>
<reference evidence="7 8" key="1">
    <citation type="submission" date="2018-11" db="EMBL/GenBank/DDBJ databases">
        <title>Genomic Encyclopedia of Type Strains, Phase IV (KMG-IV): sequencing the most valuable type-strain genomes for metagenomic binning, comparative biology and taxonomic classification.</title>
        <authorList>
            <person name="Goeker M."/>
        </authorList>
    </citation>
    <scope>NUCLEOTIDE SEQUENCE [LARGE SCALE GENOMIC DNA]</scope>
    <source>
        <strain evidence="7 8">DSM 16974</strain>
    </source>
</reference>
<dbReference type="Gene3D" id="3.40.50.300">
    <property type="entry name" value="P-loop containing nucleotide triphosphate hydrolases"/>
    <property type="match status" value="2"/>
</dbReference>
<dbReference type="AlphaFoldDB" id="A0A3N1P038"/>
<comment type="caution">
    <text evidence="7">The sequence shown here is derived from an EMBL/GenBank/DDBJ whole genome shotgun (WGS) entry which is preliminary data.</text>
</comment>
<dbReference type="PANTHER" id="PTHR12812:SF0">
    <property type="entry name" value="HEPARAN-SULFATE 6-O-SULFOTRANSFERASE"/>
    <property type="match status" value="1"/>
</dbReference>
<keyword evidence="6" id="KW-0325">Glycoprotein</keyword>
<dbReference type="InterPro" id="IPR027417">
    <property type="entry name" value="P-loop_NTPase"/>
</dbReference>
<evidence type="ECO:0000313" key="8">
    <source>
        <dbReference type="Proteomes" id="UP000273643"/>
    </source>
</evidence>
<dbReference type="GO" id="GO:0016020">
    <property type="term" value="C:membrane"/>
    <property type="evidence" value="ECO:0007669"/>
    <property type="project" value="UniProtKB-SubCell"/>
</dbReference>
<keyword evidence="5" id="KW-0472">Membrane</keyword>
<keyword evidence="2 7" id="KW-0808">Transferase</keyword>
<evidence type="ECO:0000256" key="5">
    <source>
        <dbReference type="ARBA" id="ARBA00023136"/>
    </source>
</evidence>
<keyword evidence="8" id="KW-1185">Reference proteome</keyword>
<protein>
    <submittedName>
        <fullName evidence="7">Sulfotransferase family protein</fullName>
    </submittedName>
</protein>
<keyword evidence="4" id="KW-1133">Transmembrane helix</keyword>
<dbReference type="EMBL" id="RJUK01000001">
    <property type="protein sequence ID" value="ROQ20060.1"/>
    <property type="molecule type" value="Genomic_DNA"/>
</dbReference>
<evidence type="ECO:0000256" key="3">
    <source>
        <dbReference type="ARBA" id="ARBA00022692"/>
    </source>
</evidence>
<evidence type="ECO:0000256" key="4">
    <source>
        <dbReference type="ARBA" id="ARBA00022989"/>
    </source>
</evidence>
<dbReference type="GO" id="GO:0017095">
    <property type="term" value="F:heparan sulfate 6-sulfotransferase activity"/>
    <property type="evidence" value="ECO:0007669"/>
    <property type="project" value="TreeGrafter"/>
</dbReference>
<dbReference type="PANTHER" id="PTHR12812">
    <property type="entry name" value="HEPARAN SULFATE 6-O-SULFOTRANSFERASE 3"/>
    <property type="match status" value="1"/>
</dbReference>
<accession>A0A3N1P038</accession>
<evidence type="ECO:0000313" key="7">
    <source>
        <dbReference type="EMBL" id="ROQ20060.1"/>
    </source>
</evidence>
<sequence length="316" mass="35841">MKPIYFVHIPKTAGTSFRVASLKYYGKRSIVCDYGESAPETSDLVKQYAYQNRDYWKLFEQIKRDGSAMLGGHVSILKYVTGLGVANTVVFFRDPLQRMYSEYQHLVRHKKIGGTFRDFFSRSVYVNVFSRKLENVPVEAVGLLGLTEAYGESLSVFNRTFDSDLRELEENKGRKALDQTHQINQDDIEYFLELNDKDIAFYSHVRSLFEQRLAFHNSNLAYAHAKLTSVTTKKISGWAWWAGDQTDPVDVVVRVNGHPVDTVKATALKPQLLRFNPPRAGYVGFSSDVSIEAGDKVDCIVKKTGQVFPLTPEVVS</sequence>
<proteinExistence type="predicted"/>
<dbReference type="RefSeq" id="WP_123637306.1">
    <property type="nucleotide sequence ID" value="NZ_RJUK01000001.1"/>
</dbReference>
<name>A0A3N1P038_9GAMM</name>
<evidence type="ECO:0000256" key="6">
    <source>
        <dbReference type="ARBA" id="ARBA00023180"/>
    </source>
</evidence>
<organism evidence="7 8">
    <name type="scientific">Marinimicrobium koreense</name>
    <dbReference type="NCBI Taxonomy" id="306545"/>
    <lineage>
        <taxon>Bacteria</taxon>
        <taxon>Pseudomonadati</taxon>
        <taxon>Pseudomonadota</taxon>
        <taxon>Gammaproteobacteria</taxon>
        <taxon>Cellvibrionales</taxon>
        <taxon>Cellvibrionaceae</taxon>
        <taxon>Marinimicrobium</taxon>
    </lineage>
</organism>
<keyword evidence="3" id="KW-0812">Transmembrane</keyword>